<evidence type="ECO:0000256" key="2">
    <source>
        <dbReference type="SAM" id="Coils"/>
    </source>
</evidence>
<gene>
    <name evidence="5 6 7" type="primary">SPATS2L</name>
</gene>
<feature type="compositionally biased region" description="Polar residues" evidence="3">
    <location>
        <begin position="376"/>
        <end position="388"/>
    </location>
</feature>
<dbReference type="PANTHER" id="PTHR15623">
    <property type="entry name" value="SPERMATOGENESIS-ASSOCIATED SERINE-RICH PROTEIN 2-RELATED"/>
    <property type="match status" value="1"/>
</dbReference>
<feature type="region of interest" description="Disordered" evidence="3">
    <location>
        <begin position="358"/>
        <end position="397"/>
    </location>
</feature>
<evidence type="ECO:0000313" key="6">
    <source>
        <dbReference type="RefSeq" id="XP_033802920.1"/>
    </source>
</evidence>
<dbReference type="RefSeq" id="XP_033802921.1">
    <property type="nucleotide sequence ID" value="XM_033947030.1"/>
</dbReference>
<dbReference type="GeneID" id="117361550"/>
<evidence type="ECO:0000256" key="3">
    <source>
        <dbReference type="SAM" id="MobiDB-lite"/>
    </source>
</evidence>
<name>A0A6P8R4B6_GEOSA</name>
<dbReference type="Proteomes" id="UP000515159">
    <property type="component" value="Chromosome 5"/>
</dbReference>
<dbReference type="Pfam" id="PF07139">
    <property type="entry name" value="SPATS2-like"/>
    <property type="match status" value="1"/>
</dbReference>
<reference evidence="5 6" key="1">
    <citation type="submission" date="2025-04" db="UniProtKB">
        <authorList>
            <consortium name="RefSeq"/>
        </authorList>
    </citation>
    <scope>IDENTIFICATION</scope>
</reference>
<evidence type="ECO:0000313" key="7">
    <source>
        <dbReference type="RefSeq" id="XP_033802921.1"/>
    </source>
</evidence>
<dbReference type="GO" id="GO:0005737">
    <property type="term" value="C:cytoplasm"/>
    <property type="evidence" value="ECO:0007669"/>
    <property type="project" value="TreeGrafter"/>
</dbReference>
<evidence type="ECO:0000313" key="5">
    <source>
        <dbReference type="RefSeq" id="XP_033802919.1"/>
    </source>
</evidence>
<evidence type="ECO:0000313" key="4">
    <source>
        <dbReference type="Proteomes" id="UP000515159"/>
    </source>
</evidence>
<dbReference type="SUPFAM" id="SSF46934">
    <property type="entry name" value="UBA-like"/>
    <property type="match status" value="1"/>
</dbReference>
<organism evidence="4 6">
    <name type="scientific">Geotrypetes seraphini</name>
    <name type="common">Gaboon caecilian</name>
    <name type="synonym">Caecilia seraphini</name>
    <dbReference type="NCBI Taxonomy" id="260995"/>
    <lineage>
        <taxon>Eukaryota</taxon>
        <taxon>Metazoa</taxon>
        <taxon>Chordata</taxon>
        <taxon>Craniata</taxon>
        <taxon>Vertebrata</taxon>
        <taxon>Euteleostomi</taxon>
        <taxon>Amphibia</taxon>
        <taxon>Gymnophiona</taxon>
        <taxon>Geotrypetes</taxon>
    </lineage>
</organism>
<protein>
    <submittedName>
        <fullName evidence="5 6">SPATS2-like protein isoform X1</fullName>
    </submittedName>
</protein>
<dbReference type="RefSeq" id="XP_033802920.1">
    <property type="nucleotide sequence ID" value="XM_033947029.1"/>
</dbReference>
<keyword evidence="4" id="KW-1185">Reference proteome</keyword>
<keyword evidence="2" id="KW-0175">Coiled coil</keyword>
<dbReference type="CTD" id="26010"/>
<dbReference type="InterPro" id="IPR009060">
    <property type="entry name" value="UBA-like_sf"/>
</dbReference>
<dbReference type="KEGG" id="gsh:117361550"/>
<dbReference type="PANTHER" id="PTHR15623:SF8">
    <property type="entry name" value="SPATS2-LIKE PROTEIN"/>
    <property type="match status" value="1"/>
</dbReference>
<feature type="region of interest" description="Disordered" evidence="3">
    <location>
        <begin position="475"/>
        <end position="512"/>
    </location>
</feature>
<sequence>MAETNYQVNIKDKITAVRSFVSDRSNNEIILVLQQFDNNADKAIQAFLDGSAVQVLKEWNTTGKKKVNKRKKSKSKFLQTIKDNGDKANMASEEPQGIYGYHLKDYDQDNCSSEFTNEKKEIICHKDKTSTLEKPSLIQPEITEKKVEEQNGLSVDLHSQPCNGIQVHQDIKSSVQQKLKSKPRSRPTSNKLHVPAADIEEKLDDSIKKRGPHIEKSVKDLQRCAVSLTRYHIIIKEDIDSSVKKIKTTFAELHSCIIEREVLLLSEVDKVKEEAMQILTARQKKAEELKRMTDLASQMTENQLAELRAEIKHFVSERKYDEELGRSARFSCDTEQLKRQILLCGELSHPKNYYSLRPSNSSALSAKGPHVETAKQDTSVQKSPSNSKISERKTSNTKALTGVSHSLMESSHQGILQNKQNGPFSPRRRFNTRSHHIWLNETAEPSGIHNEVDRIGNKNVGQRRQPQYNFKMRNKGMVKNQDQPSSGKTTNTLEKRPLKMEAAATPSGNAASVSQCYVHPTKIKVSSDPAILSVPTVTSVA</sequence>
<dbReference type="OrthoDB" id="6136201at2759"/>
<evidence type="ECO:0000256" key="1">
    <source>
        <dbReference type="ARBA" id="ARBA00007105"/>
    </source>
</evidence>
<feature type="coiled-coil region" evidence="2">
    <location>
        <begin position="282"/>
        <end position="317"/>
    </location>
</feature>
<feature type="compositionally biased region" description="Polar residues" evidence="3">
    <location>
        <begin position="480"/>
        <end position="492"/>
    </location>
</feature>
<comment type="similarity">
    <text evidence="1">Belongs to the SPATS2 family.</text>
</comment>
<dbReference type="InterPro" id="IPR009816">
    <property type="entry name" value="SPATS2-like"/>
</dbReference>
<dbReference type="AlphaFoldDB" id="A0A6P8R4B6"/>
<accession>A0A6P8R4B6</accession>
<proteinExistence type="inferred from homology"/>
<dbReference type="RefSeq" id="XP_033802919.1">
    <property type="nucleotide sequence ID" value="XM_033947028.1"/>
</dbReference>